<evidence type="ECO:0000313" key="5">
    <source>
        <dbReference type="Proteomes" id="UP000738402"/>
    </source>
</evidence>
<evidence type="ECO:0000313" key="2">
    <source>
        <dbReference type="EMBL" id="KAG7726361.1"/>
    </source>
</evidence>
<evidence type="ECO:0000313" key="3">
    <source>
        <dbReference type="EMBL" id="KAG7765111.1"/>
    </source>
</evidence>
<dbReference type="Proteomes" id="UP000697297">
    <property type="component" value="Unassembled WGS sequence"/>
</dbReference>
<organism evidence="2 5">
    <name type="scientific">Ogataea haglerorum</name>
    <dbReference type="NCBI Taxonomy" id="1937702"/>
    <lineage>
        <taxon>Eukaryota</taxon>
        <taxon>Fungi</taxon>
        <taxon>Dikarya</taxon>
        <taxon>Ascomycota</taxon>
        <taxon>Saccharomycotina</taxon>
        <taxon>Pichiomycetes</taxon>
        <taxon>Pichiales</taxon>
        <taxon>Pichiaceae</taxon>
        <taxon>Ogataea</taxon>
    </lineage>
</organism>
<comment type="caution">
    <text evidence="2">The sequence shown here is derived from an EMBL/GenBank/DDBJ whole genome shotgun (WGS) entry which is preliminary data.</text>
</comment>
<evidence type="ECO:0000256" key="1">
    <source>
        <dbReference type="SAM" id="MobiDB-lite"/>
    </source>
</evidence>
<feature type="compositionally biased region" description="Basic and acidic residues" evidence="1">
    <location>
        <begin position="117"/>
        <end position="143"/>
    </location>
</feature>
<reference evidence="2 4" key="1">
    <citation type="journal article" date="2021" name="G3 (Bethesda)">
        <title>Genomic diversity, chromosomal rearrangements, and interspecies hybridization in the ogataea polymorpha species complex.</title>
        <authorList>
            <person name="Hanson S.J."/>
            <person name="Cinneide E.O."/>
            <person name="Salzberg L.I."/>
            <person name="Wolfe K.H."/>
            <person name="McGowan J."/>
            <person name="Fitzpatrick D.A."/>
            <person name="Matlin K."/>
        </authorList>
    </citation>
    <scope>NUCLEOTIDE SEQUENCE</scope>
    <source>
        <strain evidence="3">81-436-3</strain>
        <strain evidence="2">83-405-1</strain>
    </source>
</reference>
<feature type="region of interest" description="Disordered" evidence="1">
    <location>
        <begin position="116"/>
        <end position="247"/>
    </location>
</feature>
<evidence type="ECO:0000313" key="4">
    <source>
        <dbReference type="Proteomes" id="UP000697297"/>
    </source>
</evidence>
<feature type="compositionally biased region" description="Basic and acidic residues" evidence="1">
    <location>
        <begin position="182"/>
        <end position="192"/>
    </location>
</feature>
<dbReference type="AlphaFoldDB" id="A0AAN6I0G2"/>
<feature type="region of interest" description="Disordered" evidence="1">
    <location>
        <begin position="48"/>
        <end position="97"/>
    </location>
</feature>
<feature type="compositionally biased region" description="Basic and acidic residues" evidence="1">
    <location>
        <begin position="205"/>
        <end position="217"/>
    </location>
</feature>
<sequence>MSSLFNRSKNKVIVLTLACLLLLGVMYMMPTDSNVGAHGIKRLTESDIGIAPGRSNNEDTESDSELVLESIQPGSIGSQEIAGAQKEEQEMEDREEIKAISKEVSKLDNKGAGSLEGIKEKSHFGGKLEKDGDALDTKNREVVEEGETNLVDDHINVSDVPAEETPQSAHEKSEDISFTLSEESRALNDNKKNYQAGSNPTSKLDPAKKQAKTDSRRPKNLGKISDNRVIGTEDGPSSSKRLAQRSR</sequence>
<feature type="compositionally biased region" description="Polar residues" evidence="1">
    <location>
        <begin position="193"/>
        <end position="202"/>
    </location>
</feature>
<accession>A0AAN6I0G2</accession>
<gene>
    <name evidence="2" type="ORF">KL933_003292</name>
    <name evidence="3" type="ORF">KL946_002978</name>
</gene>
<proteinExistence type="predicted"/>
<dbReference type="EMBL" id="JAHLUN010000007">
    <property type="protein sequence ID" value="KAG7765111.1"/>
    <property type="molecule type" value="Genomic_DNA"/>
</dbReference>
<dbReference type="Proteomes" id="UP000738402">
    <property type="component" value="Unassembled WGS sequence"/>
</dbReference>
<keyword evidence="4" id="KW-1185">Reference proteome</keyword>
<protein>
    <submittedName>
        <fullName evidence="2">Uncharacterized protein</fullName>
    </submittedName>
</protein>
<dbReference type="EMBL" id="JAHLUH010000009">
    <property type="protein sequence ID" value="KAG7726361.1"/>
    <property type="molecule type" value="Genomic_DNA"/>
</dbReference>
<name>A0AAN6I0G2_9ASCO</name>